<dbReference type="eggNOG" id="COG0673">
    <property type="taxonomic scope" value="Bacteria"/>
</dbReference>
<dbReference type="AlphaFoldDB" id="E8LIN6"/>
<dbReference type="Pfam" id="PF01408">
    <property type="entry name" value="GFO_IDH_MocA"/>
    <property type="match status" value="1"/>
</dbReference>
<feature type="domain" description="GFO/IDH/MocA-like oxidoreductase" evidence="2">
    <location>
        <begin position="131"/>
        <end position="254"/>
    </location>
</feature>
<dbReference type="Pfam" id="PF22725">
    <property type="entry name" value="GFO_IDH_MocA_C3"/>
    <property type="match status" value="1"/>
</dbReference>
<dbReference type="InterPro" id="IPR036291">
    <property type="entry name" value="NAD(P)-bd_dom_sf"/>
</dbReference>
<organism evidence="3 4">
    <name type="scientific">Succinatimonas hippei (strain DSM 22608 / JCM 16073 / KCTC 15190 / YIT 12066)</name>
    <dbReference type="NCBI Taxonomy" id="762983"/>
    <lineage>
        <taxon>Bacteria</taxon>
        <taxon>Pseudomonadati</taxon>
        <taxon>Pseudomonadota</taxon>
        <taxon>Gammaproteobacteria</taxon>
        <taxon>Aeromonadales</taxon>
        <taxon>Succinivibrionaceae</taxon>
        <taxon>Succinatimonas</taxon>
    </lineage>
</organism>
<accession>E8LIN6</accession>
<dbReference type="GO" id="GO:0000166">
    <property type="term" value="F:nucleotide binding"/>
    <property type="evidence" value="ECO:0007669"/>
    <property type="project" value="InterPro"/>
</dbReference>
<sequence>MKTIRIGIIGCGKVAHFHAKAINNLTNCKLVAASNHSKPKLEKFCNDYQINGYLTPEEMIEKERLDAVTICTPHPSHAEIAVKCANLHCHVLVEKPLATSVAECDAMIKAAKDNNVLLGTLVQRRNYLPCLRIKEIINAGKIGKPILAQVTMLGWRSEDYYKSDPWRGTWKGEGGGVLVTQASHQIDLLNWYMGEIESIYGLSANFNHPYIEVEDSAVAVIKYKNGGLATLLASNSQNPALYGKVHVFGSNGSAIGVQTDGGQMFIAGVSEIEEPPVTDTWQIAGDNRKLEDLVKEDSDFFNSVDSMTYFHQRHIENFVNAILGIEPLCADGQAGRATVEVCEAVYTITKNPDLVWHSKEHISY</sequence>
<reference evidence="3 4" key="1">
    <citation type="submission" date="2011-01" db="EMBL/GenBank/DDBJ databases">
        <authorList>
            <person name="Weinstock G."/>
            <person name="Sodergren E."/>
            <person name="Clifton S."/>
            <person name="Fulton L."/>
            <person name="Fulton B."/>
            <person name="Courtney L."/>
            <person name="Fronick C."/>
            <person name="Harrison M."/>
            <person name="Strong C."/>
            <person name="Farmer C."/>
            <person name="Delahaunty K."/>
            <person name="Markovic C."/>
            <person name="Hall O."/>
            <person name="Minx P."/>
            <person name="Tomlinson C."/>
            <person name="Mitreva M."/>
            <person name="Hou S."/>
            <person name="Chen J."/>
            <person name="Wollam A."/>
            <person name="Pepin K.H."/>
            <person name="Johnson M."/>
            <person name="Bhonagiri V."/>
            <person name="Zhang X."/>
            <person name="Suruliraj S."/>
            <person name="Warren W."/>
            <person name="Chinwalla A."/>
            <person name="Mardis E.R."/>
            <person name="Wilson R.K."/>
        </authorList>
    </citation>
    <scope>NUCLEOTIDE SEQUENCE [LARGE SCALE GENOMIC DNA]</scope>
    <source>
        <strain evidence="4">DSM 22608 / JCM 16073 / KCTC 15190 / YIT 12066</strain>
    </source>
</reference>
<name>E8LIN6_SUCHY</name>
<dbReference type="InterPro" id="IPR052515">
    <property type="entry name" value="Gfo/Idh/MocA_Oxidoreductase"/>
</dbReference>
<comment type="caution">
    <text evidence="3">The sequence shown here is derived from an EMBL/GenBank/DDBJ whole genome shotgun (WGS) entry which is preliminary data.</text>
</comment>
<proteinExistence type="predicted"/>
<dbReference type="STRING" id="762983.HMPREF9444_00541"/>
<dbReference type="Gene3D" id="3.40.50.720">
    <property type="entry name" value="NAD(P)-binding Rossmann-like Domain"/>
    <property type="match status" value="1"/>
</dbReference>
<evidence type="ECO:0000313" key="3">
    <source>
        <dbReference type="EMBL" id="EFY07635.1"/>
    </source>
</evidence>
<dbReference type="InterPro" id="IPR000683">
    <property type="entry name" value="Gfo/Idh/MocA-like_OxRdtase_N"/>
</dbReference>
<dbReference type="RefSeq" id="WP_009142760.1">
    <property type="nucleotide sequence ID" value="NZ_GL830963.1"/>
</dbReference>
<dbReference type="Proteomes" id="UP000018458">
    <property type="component" value="Unassembled WGS sequence"/>
</dbReference>
<dbReference type="InterPro" id="IPR055170">
    <property type="entry name" value="GFO_IDH_MocA-like_dom"/>
</dbReference>
<keyword evidence="4" id="KW-1185">Reference proteome</keyword>
<gene>
    <name evidence="3" type="ORF">HMPREF9444_00541</name>
</gene>
<dbReference type="Gene3D" id="3.30.360.10">
    <property type="entry name" value="Dihydrodipicolinate Reductase, domain 2"/>
    <property type="match status" value="1"/>
</dbReference>
<dbReference type="EMBL" id="AEVO01000025">
    <property type="protein sequence ID" value="EFY07635.1"/>
    <property type="molecule type" value="Genomic_DNA"/>
</dbReference>
<dbReference type="PANTHER" id="PTHR43249:SF1">
    <property type="entry name" value="D-GLUCOSIDE 3-DEHYDROGENASE"/>
    <property type="match status" value="1"/>
</dbReference>
<evidence type="ECO:0000313" key="4">
    <source>
        <dbReference type="Proteomes" id="UP000018458"/>
    </source>
</evidence>
<feature type="domain" description="Gfo/Idh/MocA-like oxidoreductase N-terminal" evidence="1">
    <location>
        <begin position="4"/>
        <end position="118"/>
    </location>
</feature>
<protein>
    <submittedName>
        <fullName evidence="3">Oxidoreductase, NAD-binding domain protein</fullName>
    </submittedName>
</protein>
<dbReference type="OrthoDB" id="9801953at2"/>
<dbReference type="SUPFAM" id="SSF51735">
    <property type="entry name" value="NAD(P)-binding Rossmann-fold domains"/>
    <property type="match status" value="1"/>
</dbReference>
<dbReference type="SUPFAM" id="SSF55347">
    <property type="entry name" value="Glyceraldehyde-3-phosphate dehydrogenase-like, C-terminal domain"/>
    <property type="match status" value="1"/>
</dbReference>
<dbReference type="PANTHER" id="PTHR43249">
    <property type="entry name" value="UDP-N-ACETYL-2-AMINO-2-DEOXY-D-GLUCURONATE OXIDASE"/>
    <property type="match status" value="1"/>
</dbReference>
<evidence type="ECO:0000259" key="1">
    <source>
        <dbReference type="Pfam" id="PF01408"/>
    </source>
</evidence>
<evidence type="ECO:0000259" key="2">
    <source>
        <dbReference type="Pfam" id="PF22725"/>
    </source>
</evidence>
<dbReference type="HOGENOM" id="CLU_023194_1_0_6"/>